<evidence type="ECO:0000259" key="3">
    <source>
        <dbReference type="Pfam" id="PF20235"/>
    </source>
</evidence>
<evidence type="ECO:0000313" key="5">
    <source>
        <dbReference type="Proteomes" id="UP000298652"/>
    </source>
</evidence>
<feature type="domain" description="DUF3615" evidence="2">
    <location>
        <begin position="593"/>
        <end position="689"/>
    </location>
</feature>
<feature type="domain" description="PIR2-like helical" evidence="3">
    <location>
        <begin position="370"/>
        <end position="484"/>
    </location>
</feature>
<proteinExistence type="predicted"/>
<evidence type="ECO:0000259" key="2">
    <source>
        <dbReference type="Pfam" id="PF12274"/>
    </source>
</evidence>
<feature type="compositionally biased region" description="Basic residues" evidence="1">
    <location>
        <begin position="286"/>
        <end position="296"/>
    </location>
</feature>
<dbReference type="OMA" id="KIAERNM"/>
<dbReference type="AlphaFoldDB" id="A0A4U6T8Y4"/>
<dbReference type="PANTHER" id="PTHR33120">
    <property type="entry name" value="EXPRESSED PROTEIN-RELATED"/>
    <property type="match status" value="1"/>
</dbReference>
<protein>
    <submittedName>
        <fullName evidence="4">Uncharacterized protein</fullName>
    </submittedName>
</protein>
<reference evidence="4" key="1">
    <citation type="submission" date="2019-03" db="EMBL/GenBank/DDBJ databases">
        <title>WGS assembly of Setaria viridis.</title>
        <authorList>
            <person name="Huang P."/>
            <person name="Jenkins J."/>
            <person name="Grimwood J."/>
            <person name="Barry K."/>
            <person name="Healey A."/>
            <person name="Mamidi S."/>
            <person name="Sreedasyam A."/>
            <person name="Shu S."/>
            <person name="Feldman M."/>
            <person name="Wu J."/>
            <person name="Yu Y."/>
            <person name="Chen C."/>
            <person name="Johnson J."/>
            <person name="Rokhsar D."/>
            <person name="Baxter I."/>
            <person name="Schmutz J."/>
            <person name="Brutnell T."/>
            <person name="Kellogg E."/>
        </authorList>
    </citation>
    <scope>NUCLEOTIDE SEQUENCE [LARGE SCALE GENOMIC DNA]</scope>
</reference>
<dbReference type="Gramene" id="TKV98367">
    <property type="protein sequence ID" value="TKV98367"/>
    <property type="gene ID" value="SEVIR_9G556050v2"/>
</dbReference>
<dbReference type="Pfam" id="PF12274">
    <property type="entry name" value="DUF3615"/>
    <property type="match status" value="1"/>
</dbReference>
<name>A0A4U6T8Y4_SETVI</name>
<feature type="region of interest" description="Disordered" evidence="1">
    <location>
        <begin position="283"/>
        <end position="344"/>
    </location>
</feature>
<keyword evidence="5" id="KW-1185">Reference proteome</keyword>
<dbReference type="EMBL" id="CM016560">
    <property type="protein sequence ID" value="TKV98367.1"/>
    <property type="molecule type" value="Genomic_DNA"/>
</dbReference>
<dbReference type="Proteomes" id="UP000298652">
    <property type="component" value="Chromosome 9"/>
</dbReference>
<dbReference type="Pfam" id="PF20235">
    <property type="entry name" value="PIR2-like_helical"/>
    <property type="match status" value="2"/>
</dbReference>
<organism evidence="4 5">
    <name type="scientific">Setaria viridis</name>
    <name type="common">Green bristlegrass</name>
    <name type="synonym">Setaria italica subsp. viridis</name>
    <dbReference type="NCBI Taxonomy" id="4556"/>
    <lineage>
        <taxon>Eukaryota</taxon>
        <taxon>Viridiplantae</taxon>
        <taxon>Streptophyta</taxon>
        <taxon>Embryophyta</taxon>
        <taxon>Tracheophyta</taxon>
        <taxon>Spermatophyta</taxon>
        <taxon>Magnoliopsida</taxon>
        <taxon>Liliopsida</taxon>
        <taxon>Poales</taxon>
        <taxon>Poaceae</taxon>
        <taxon>PACMAD clade</taxon>
        <taxon>Panicoideae</taxon>
        <taxon>Panicodae</taxon>
        <taxon>Paniceae</taxon>
        <taxon>Cenchrinae</taxon>
        <taxon>Setaria</taxon>
    </lineage>
</organism>
<evidence type="ECO:0000313" key="4">
    <source>
        <dbReference type="EMBL" id="TKV98367.1"/>
    </source>
</evidence>
<feature type="domain" description="PIR2-like helical" evidence="3">
    <location>
        <begin position="34"/>
        <end position="177"/>
    </location>
</feature>
<sequence length="766" mass="85706">MSHRKRLRRIGEGAATVPVTKEAVKKDIRALLNQIYDFYKAALDQLPTEEIPSLAPRLLSAGVCFGVLDPVSNIIANAISYSPPSPTPTNPDDDDDEEKAAQPHTRESVLSRIVSDTDDFLHLRLSAKTAERMTVARRSLEGLVSFLIFYFRYLAETEALRYLRLAGADLLAAVRLILLDRNSSIHPQRGKPGFSVISLTTKVALGCAAVSAKHPEPPTFLRASQLLAAQLDNASMILPVLHKGRPISSANLKRLSKLLKREPRNIELTDLCYSQPLQLAGSRYHDARKKTKRKKEKLPSGGCAGYMEMRKKRKVKQLPSGASSEYTKRGRRKRKAKEVSSGASAEYTESRKEVTATFRYTQTLKLLLLDKIHAHYLEALARLPGGVLRKCHHSSLLRAGYCYGPMDPVSNIILNTIWYAATFPTHCDFEVTMICTKTLRRIECCSLYGLVAFLRGLFNTLTEHEALWYLLVSNIDAASAVTMAEQHDHVMSGAYQEAYSNAALNSWHPDPDALLKLTMSLLLMAPVELSFLLNDCALSNSEVEQLGMALSSLFEVQVSPLDQEEILSVNQKRFISDIRKKFQDDQEFFASKVNAALSNYSKKNGGHFEIHIICGVNPNVSEGARSHINFWAIPKGSNVASTTPILFFAECSNDADEEEESMCFSLSSASIDSVRCFDCEYHGIKIVHPCDEVYHGNGEDFNIMAIGEHSISNELLISSCQFHVDMVHVLDEDWIYFDSKLDAKIAERNMMDDGAFKIWRWKGRIF</sequence>
<feature type="region of interest" description="Disordered" evidence="1">
    <location>
        <begin position="79"/>
        <end position="107"/>
    </location>
</feature>
<dbReference type="PANTHER" id="PTHR33120:SF59">
    <property type="entry name" value="EXPRESSED PROTEIN"/>
    <property type="match status" value="1"/>
</dbReference>
<evidence type="ECO:0000256" key="1">
    <source>
        <dbReference type="SAM" id="MobiDB-lite"/>
    </source>
</evidence>
<gene>
    <name evidence="4" type="ORF">SEVIR_9G556050v2</name>
</gene>
<accession>A0A4U6T8Y4</accession>
<dbReference type="InterPro" id="IPR046527">
    <property type="entry name" value="PIR2-like_helical"/>
</dbReference>
<dbReference type="InterPro" id="IPR022059">
    <property type="entry name" value="DUF3615"/>
</dbReference>